<accession>A0A919IWZ2</accession>
<reference evidence="6" key="1">
    <citation type="submission" date="2021-01" db="EMBL/GenBank/DDBJ databases">
        <title>Whole genome shotgun sequence of Actinoplanes ferrugineus NBRC 15555.</title>
        <authorList>
            <person name="Komaki H."/>
            <person name="Tamura T."/>
        </authorList>
    </citation>
    <scope>NUCLEOTIDE SEQUENCE</scope>
    <source>
        <strain evidence="6">NBRC 15555</strain>
    </source>
</reference>
<keyword evidence="4" id="KW-0812">Transmembrane</keyword>
<evidence type="ECO:0000256" key="2">
    <source>
        <dbReference type="ARBA" id="ARBA00022801"/>
    </source>
</evidence>
<feature type="compositionally biased region" description="Low complexity" evidence="3">
    <location>
        <begin position="26"/>
        <end position="156"/>
    </location>
</feature>
<dbReference type="AlphaFoldDB" id="A0A919IWZ2"/>
<dbReference type="InterPro" id="IPR036034">
    <property type="entry name" value="PDZ_sf"/>
</dbReference>
<dbReference type="PRINTS" id="PR00834">
    <property type="entry name" value="PROTEASES2C"/>
</dbReference>
<dbReference type="PANTHER" id="PTHR43343">
    <property type="entry name" value="PEPTIDASE S12"/>
    <property type="match status" value="1"/>
</dbReference>
<dbReference type="InterPro" id="IPR001940">
    <property type="entry name" value="Peptidase_S1C"/>
</dbReference>
<dbReference type="SUPFAM" id="SSF50156">
    <property type="entry name" value="PDZ domain-like"/>
    <property type="match status" value="1"/>
</dbReference>
<dbReference type="GO" id="GO:0006508">
    <property type="term" value="P:proteolysis"/>
    <property type="evidence" value="ECO:0007669"/>
    <property type="project" value="UniProtKB-KW"/>
</dbReference>
<name>A0A919IWZ2_9ACTN</name>
<dbReference type="PROSITE" id="PS50106">
    <property type="entry name" value="PDZ"/>
    <property type="match status" value="1"/>
</dbReference>
<dbReference type="Pfam" id="PF13180">
    <property type="entry name" value="PDZ_2"/>
    <property type="match status" value="1"/>
</dbReference>
<keyword evidence="2" id="KW-0378">Hydrolase</keyword>
<dbReference type="SMART" id="SM00228">
    <property type="entry name" value="PDZ"/>
    <property type="match status" value="1"/>
</dbReference>
<evidence type="ECO:0000313" key="6">
    <source>
        <dbReference type="EMBL" id="GIE08833.1"/>
    </source>
</evidence>
<gene>
    <name evidence="6" type="ORF">Afe05nite_06730</name>
</gene>
<dbReference type="PANTHER" id="PTHR43343:SF3">
    <property type="entry name" value="PROTEASE DO-LIKE 8, CHLOROPLASTIC"/>
    <property type="match status" value="1"/>
</dbReference>
<dbReference type="InterPro" id="IPR051201">
    <property type="entry name" value="Chloro_Bact_Ser_Proteases"/>
</dbReference>
<dbReference type="Gene3D" id="2.30.42.10">
    <property type="match status" value="1"/>
</dbReference>
<keyword evidence="4" id="KW-0472">Membrane</keyword>
<feature type="region of interest" description="Disordered" evidence="3">
    <location>
        <begin position="406"/>
        <end position="452"/>
    </location>
</feature>
<dbReference type="InterPro" id="IPR009003">
    <property type="entry name" value="Peptidase_S1_PA"/>
</dbReference>
<dbReference type="InterPro" id="IPR001478">
    <property type="entry name" value="PDZ"/>
</dbReference>
<evidence type="ECO:0000256" key="4">
    <source>
        <dbReference type="SAM" id="Phobius"/>
    </source>
</evidence>
<protein>
    <recommendedName>
        <fullName evidence="5">PDZ domain-containing protein</fullName>
    </recommendedName>
</protein>
<dbReference type="GO" id="GO:0004252">
    <property type="term" value="F:serine-type endopeptidase activity"/>
    <property type="evidence" value="ECO:0007669"/>
    <property type="project" value="InterPro"/>
</dbReference>
<dbReference type="Gene3D" id="2.40.10.120">
    <property type="match status" value="1"/>
</dbReference>
<feature type="domain" description="PDZ" evidence="5">
    <location>
        <begin position="496"/>
        <end position="551"/>
    </location>
</feature>
<feature type="region of interest" description="Disordered" evidence="3">
    <location>
        <begin position="171"/>
        <end position="230"/>
    </location>
</feature>
<feature type="compositionally biased region" description="Polar residues" evidence="3">
    <location>
        <begin position="186"/>
        <end position="205"/>
    </location>
</feature>
<feature type="compositionally biased region" description="Polar residues" evidence="3">
    <location>
        <begin position="15"/>
        <end position="25"/>
    </location>
</feature>
<dbReference type="Proteomes" id="UP000598174">
    <property type="component" value="Unassembled WGS sequence"/>
</dbReference>
<dbReference type="RefSeq" id="WP_203815454.1">
    <property type="nucleotide sequence ID" value="NZ_BAAABP010000014.1"/>
</dbReference>
<evidence type="ECO:0000256" key="3">
    <source>
        <dbReference type="SAM" id="MobiDB-lite"/>
    </source>
</evidence>
<dbReference type="SUPFAM" id="SSF50494">
    <property type="entry name" value="Trypsin-like serine proteases"/>
    <property type="match status" value="1"/>
</dbReference>
<organism evidence="6 7">
    <name type="scientific">Paractinoplanes ferrugineus</name>
    <dbReference type="NCBI Taxonomy" id="113564"/>
    <lineage>
        <taxon>Bacteria</taxon>
        <taxon>Bacillati</taxon>
        <taxon>Actinomycetota</taxon>
        <taxon>Actinomycetes</taxon>
        <taxon>Micromonosporales</taxon>
        <taxon>Micromonosporaceae</taxon>
        <taxon>Paractinoplanes</taxon>
    </lineage>
</organism>
<feature type="region of interest" description="Disordered" evidence="3">
    <location>
        <begin position="1"/>
        <end position="156"/>
    </location>
</feature>
<proteinExistence type="predicted"/>
<comment type="caution">
    <text evidence="6">The sequence shown here is derived from an EMBL/GenBank/DDBJ whole genome shotgun (WGS) entry which is preliminary data.</text>
</comment>
<dbReference type="Pfam" id="PF13365">
    <property type="entry name" value="Trypsin_2"/>
    <property type="match status" value="1"/>
</dbReference>
<evidence type="ECO:0000256" key="1">
    <source>
        <dbReference type="ARBA" id="ARBA00022670"/>
    </source>
</evidence>
<evidence type="ECO:0000259" key="5">
    <source>
        <dbReference type="PROSITE" id="PS50106"/>
    </source>
</evidence>
<keyword evidence="7" id="KW-1185">Reference proteome</keyword>
<keyword evidence="4" id="KW-1133">Transmembrane helix</keyword>
<keyword evidence="1" id="KW-0645">Protease</keyword>
<feature type="compositionally biased region" description="Low complexity" evidence="3">
    <location>
        <begin position="414"/>
        <end position="441"/>
    </location>
</feature>
<evidence type="ECO:0000313" key="7">
    <source>
        <dbReference type="Proteomes" id="UP000598174"/>
    </source>
</evidence>
<sequence length="589" mass="58424">MNENETNPRPVDASAGSSPERGQSEQPTAEQPAAGAPAAAPQWNAPTSSSPAAGTPVAATAAAGTPASDGPASAAPASAVPASAAPASAAPAAAAPQSAAPQSGTPWPQQQPQSPWQQPGYQPHQGYQQPPGYQTPGYPGQGYQQHPGYGQPHYGQQSAYAGAWSGAAAQTTAQPAVEGQPAWPATDQTGQQPWSADQTGQQTWAPTDHNGQPAWAAPVGTDQRPPSNGRGRKIFVAGAAAVLIALGAGGVGAATALAFDDNNGPTVQTGNGSSVSRVVDRSSLSQIASAVQDSVVSITTQTGEGSGVILNTDGYIVTNNHVVATAQGSNVTVIFADGKKAQATIVGTDPRTDLAVVKVSGVAGLKAATFGKSANMQVGDTVLAIGSPLGLEGSVTAGIISAKDRTIKSSSEDGQQQSPFGGGNQQQQSGSSTTMSGLLQTDAPINPGNSGGALVNTSGEVIGINSAIATQGQSSGNIGLGFAIPSDKAAQVAKDLMDGKKVSHPALGVSVTDGENGGALVSSVTANSAAAKAQLQQGDVITAVDGKNIDGSDDLVAAVQGGAVGQKMTIDYTRNGEKKQATVTLAESD</sequence>
<feature type="transmembrane region" description="Helical" evidence="4">
    <location>
        <begin position="234"/>
        <end position="259"/>
    </location>
</feature>
<dbReference type="EMBL" id="BOMM01000003">
    <property type="protein sequence ID" value="GIE08833.1"/>
    <property type="molecule type" value="Genomic_DNA"/>
</dbReference>